<feature type="transmembrane region" description="Helical" evidence="1">
    <location>
        <begin position="201"/>
        <end position="223"/>
    </location>
</feature>
<feature type="transmembrane region" description="Helical" evidence="1">
    <location>
        <begin position="110"/>
        <end position="127"/>
    </location>
</feature>
<organism evidence="3 4">
    <name type="scientific">Terrimonas rubra</name>
    <dbReference type="NCBI Taxonomy" id="1035890"/>
    <lineage>
        <taxon>Bacteria</taxon>
        <taxon>Pseudomonadati</taxon>
        <taxon>Bacteroidota</taxon>
        <taxon>Chitinophagia</taxon>
        <taxon>Chitinophagales</taxon>
        <taxon>Chitinophagaceae</taxon>
        <taxon>Terrimonas</taxon>
    </lineage>
</organism>
<evidence type="ECO:0000259" key="2">
    <source>
        <dbReference type="Pfam" id="PF13231"/>
    </source>
</evidence>
<keyword evidence="1" id="KW-0472">Membrane</keyword>
<dbReference type="RefSeq" id="WP_386099208.1">
    <property type="nucleotide sequence ID" value="NZ_JBHUOZ010000003.1"/>
</dbReference>
<keyword evidence="1" id="KW-1133">Transmembrane helix</keyword>
<feature type="domain" description="Glycosyltransferase RgtA/B/C/D-like" evidence="2">
    <location>
        <begin position="82"/>
        <end position="218"/>
    </location>
</feature>
<keyword evidence="3" id="KW-0328">Glycosyltransferase</keyword>
<feature type="transmembrane region" description="Helical" evidence="1">
    <location>
        <begin position="298"/>
        <end position="316"/>
    </location>
</feature>
<protein>
    <submittedName>
        <fullName evidence="3">Glycosyltransferase family 39 protein</fullName>
        <ecNumber evidence="3">2.4.-.-</ecNumber>
    </submittedName>
</protein>
<accession>A0ABW6A5E9</accession>
<evidence type="ECO:0000313" key="4">
    <source>
        <dbReference type="Proteomes" id="UP001597511"/>
    </source>
</evidence>
<evidence type="ECO:0000313" key="3">
    <source>
        <dbReference type="EMBL" id="MFD2920580.1"/>
    </source>
</evidence>
<gene>
    <name evidence="3" type="ORF">ACFS6H_12710</name>
</gene>
<feature type="transmembrane region" description="Helical" evidence="1">
    <location>
        <begin position="164"/>
        <end position="189"/>
    </location>
</feature>
<feature type="transmembrane region" description="Helical" evidence="1">
    <location>
        <begin position="328"/>
        <end position="346"/>
    </location>
</feature>
<feature type="transmembrane region" description="Helical" evidence="1">
    <location>
        <begin position="352"/>
        <end position="374"/>
    </location>
</feature>
<comment type="caution">
    <text evidence="3">The sequence shown here is derived from an EMBL/GenBank/DDBJ whole genome shotgun (WGS) entry which is preliminary data.</text>
</comment>
<dbReference type="Pfam" id="PF13231">
    <property type="entry name" value="PMT_2"/>
    <property type="match status" value="1"/>
</dbReference>
<dbReference type="InterPro" id="IPR038731">
    <property type="entry name" value="RgtA/B/C-like"/>
</dbReference>
<keyword evidence="1" id="KW-0812">Transmembrane</keyword>
<feature type="transmembrane region" description="Helical" evidence="1">
    <location>
        <begin position="134"/>
        <end position="152"/>
    </location>
</feature>
<proteinExistence type="predicted"/>
<evidence type="ECO:0000256" key="1">
    <source>
        <dbReference type="SAM" id="Phobius"/>
    </source>
</evidence>
<feature type="transmembrane region" description="Helical" evidence="1">
    <location>
        <begin position="83"/>
        <end position="104"/>
    </location>
</feature>
<keyword evidence="3" id="KW-0808">Transferase</keyword>
<name>A0ABW6A5E9_9BACT</name>
<dbReference type="Proteomes" id="UP001597511">
    <property type="component" value="Unassembled WGS sequence"/>
</dbReference>
<dbReference type="EMBL" id="JBHUOZ010000003">
    <property type="protein sequence ID" value="MFD2920580.1"/>
    <property type="molecule type" value="Genomic_DNA"/>
</dbReference>
<feature type="transmembrane region" description="Helical" evidence="1">
    <location>
        <begin position="16"/>
        <end position="38"/>
    </location>
</feature>
<sequence length="379" mass="43810">MKLLKDIPSQQERKGLFILLAVFCIVQTLLFLKFGVVTQNEAAKYVSEGTLLATEGRLSHIKYFFYIPVISLVWLCKSLHISLFFAVLIQVILSGIAQYCFYKLCRSLTNYKAAFITSLFLALFFPLQSWNFHLYSDSILISLSLVYLWFFYQYDRYQLTRHLLLALAVLVLITFSRPHGLLFIPPAILYLVFRKQSRKNLFINMGICVLLTGLMFLAALVIFSGGGDMDAMKPFIEEHIICFVPTATGDNNLTLINSGSQMYDLWYYIIHNPLHFLKLTGLKILSFFNLTRPWYTPVNNYLLIALMVPLYTSFLFGLKKFIQANRRFALLVIGLLLLYPFGMTLQCDDWHSRFTMAIIGALLCISCYRVNWVVEKIKR</sequence>
<dbReference type="GO" id="GO:0016757">
    <property type="term" value="F:glycosyltransferase activity"/>
    <property type="evidence" value="ECO:0007669"/>
    <property type="project" value="UniProtKB-KW"/>
</dbReference>
<keyword evidence="4" id="KW-1185">Reference proteome</keyword>
<dbReference type="EC" id="2.4.-.-" evidence="3"/>
<reference evidence="4" key="1">
    <citation type="journal article" date="2019" name="Int. J. Syst. Evol. Microbiol.">
        <title>The Global Catalogue of Microorganisms (GCM) 10K type strain sequencing project: providing services to taxonomists for standard genome sequencing and annotation.</title>
        <authorList>
            <consortium name="The Broad Institute Genomics Platform"/>
            <consortium name="The Broad Institute Genome Sequencing Center for Infectious Disease"/>
            <person name="Wu L."/>
            <person name="Ma J."/>
        </authorList>
    </citation>
    <scope>NUCLEOTIDE SEQUENCE [LARGE SCALE GENOMIC DNA]</scope>
    <source>
        <strain evidence="4">KCTC 23299</strain>
    </source>
</reference>
<feature type="transmembrane region" description="Helical" evidence="1">
    <location>
        <begin position="58"/>
        <end position="76"/>
    </location>
</feature>